<dbReference type="InterPro" id="IPR021416">
    <property type="entry name" value="DUF3048_N"/>
</dbReference>
<gene>
    <name evidence="3" type="ORF">H9761_05820</name>
</gene>
<dbReference type="SUPFAM" id="SSF159774">
    <property type="entry name" value="YerB-like"/>
    <property type="match status" value="1"/>
</dbReference>
<dbReference type="Gene3D" id="3.50.90.10">
    <property type="entry name" value="YerB-like"/>
    <property type="match status" value="1"/>
</dbReference>
<dbReference type="Proteomes" id="UP000823891">
    <property type="component" value="Unassembled WGS sequence"/>
</dbReference>
<feature type="domain" description="DUF3048" evidence="2">
    <location>
        <begin position="260"/>
        <end position="359"/>
    </location>
</feature>
<dbReference type="InterPro" id="IPR035328">
    <property type="entry name" value="DUF3048_C"/>
</dbReference>
<name>A0A9D2SQH5_9FIRM</name>
<feature type="domain" description="DUF3048" evidence="1">
    <location>
        <begin position="61"/>
        <end position="209"/>
    </location>
</feature>
<protein>
    <submittedName>
        <fullName evidence="3">DUF3048 domain-containing protein</fullName>
    </submittedName>
</protein>
<proteinExistence type="predicted"/>
<sequence length="373" mass="42371">MRRNKKIWITALLLAFMTITACGKELEHIEPLPMESIPQSEEAVETETPHISESSEYTSYLTGLPVTEEEQNKRPIAVMLNNIEAGCPQYGIAKASVIYEAPVESRITRLMGIFEDWEGIEKIGYVRSSRDYFVYCALEHDAFYCHFGQATPYVGELLNSDRVDNISAAVAGIDHPAQYAYYRTSDRSAPHNVATSGPDILKDVENFGYNKEYGDSFTPKFIFSDQTDVLYQDMPDVTEIYPGGKSPSAMNGYGKIQAYFVYENGKYSRYQYGGPHIDEETGEQLTYDNVILQYCYGEVRDQNDYLAFRCHGDDGYPVQVFTRGKMINGTWSRATDNDPAIYVDDNGERIQLSPGRTWVCFIWTDYAEDVQLN</sequence>
<evidence type="ECO:0000259" key="2">
    <source>
        <dbReference type="Pfam" id="PF17479"/>
    </source>
</evidence>
<dbReference type="PROSITE" id="PS51257">
    <property type="entry name" value="PROKAR_LIPOPROTEIN"/>
    <property type="match status" value="1"/>
</dbReference>
<evidence type="ECO:0000259" key="1">
    <source>
        <dbReference type="Pfam" id="PF11258"/>
    </source>
</evidence>
<organism evidence="3 4">
    <name type="scientific">Candidatus Eisenbergiella merdavium</name>
    <dbReference type="NCBI Taxonomy" id="2838551"/>
    <lineage>
        <taxon>Bacteria</taxon>
        <taxon>Bacillati</taxon>
        <taxon>Bacillota</taxon>
        <taxon>Clostridia</taxon>
        <taxon>Lachnospirales</taxon>
        <taxon>Lachnospiraceae</taxon>
        <taxon>Eisenbergiella</taxon>
    </lineage>
</organism>
<dbReference type="EMBL" id="DWWS01000021">
    <property type="protein sequence ID" value="HJC23206.1"/>
    <property type="molecule type" value="Genomic_DNA"/>
</dbReference>
<accession>A0A9D2SQH5</accession>
<dbReference type="Pfam" id="PF11258">
    <property type="entry name" value="DUF3048"/>
    <property type="match status" value="1"/>
</dbReference>
<dbReference type="AlphaFoldDB" id="A0A9D2SQH5"/>
<evidence type="ECO:0000313" key="4">
    <source>
        <dbReference type="Proteomes" id="UP000823891"/>
    </source>
</evidence>
<reference evidence="3" key="1">
    <citation type="journal article" date="2021" name="PeerJ">
        <title>Extensive microbial diversity within the chicken gut microbiome revealed by metagenomics and culture.</title>
        <authorList>
            <person name="Gilroy R."/>
            <person name="Ravi A."/>
            <person name="Getino M."/>
            <person name="Pursley I."/>
            <person name="Horton D.L."/>
            <person name="Alikhan N.F."/>
            <person name="Baker D."/>
            <person name="Gharbi K."/>
            <person name="Hall N."/>
            <person name="Watson M."/>
            <person name="Adriaenssens E.M."/>
            <person name="Foster-Nyarko E."/>
            <person name="Jarju S."/>
            <person name="Secka A."/>
            <person name="Antonio M."/>
            <person name="Oren A."/>
            <person name="Chaudhuri R.R."/>
            <person name="La Ragione R."/>
            <person name="Hildebrand F."/>
            <person name="Pallen M.J."/>
        </authorList>
    </citation>
    <scope>NUCLEOTIDE SEQUENCE</scope>
    <source>
        <strain evidence="3">USAMLcec2-132</strain>
    </source>
</reference>
<dbReference type="Pfam" id="PF17479">
    <property type="entry name" value="DUF3048_C"/>
    <property type="match status" value="1"/>
</dbReference>
<dbReference type="InterPro" id="IPR023158">
    <property type="entry name" value="YerB-like_sf"/>
</dbReference>
<reference evidence="3" key="2">
    <citation type="submission" date="2021-04" db="EMBL/GenBank/DDBJ databases">
        <authorList>
            <person name="Gilroy R."/>
        </authorList>
    </citation>
    <scope>NUCLEOTIDE SEQUENCE</scope>
    <source>
        <strain evidence="3">USAMLcec2-132</strain>
    </source>
</reference>
<comment type="caution">
    <text evidence="3">The sequence shown here is derived from an EMBL/GenBank/DDBJ whole genome shotgun (WGS) entry which is preliminary data.</text>
</comment>
<evidence type="ECO:0000313" key="3">
    <source>
        <dbReference type="EMBL" id="HJC23206.1"/>
    </source>
</evidence>